<dbReference type="Pfam" id="PF04083">
    <property type="entry name" value="Abhydro_lipase"/>
    <property type="match status" value="1"/>
</dbReference>
<evidence type="ECO:0000256" key="8">
    <source>
        <dbReference type="PIRSR" id="PIRSR000862-1"/>
    </source>
</evidence>
<dbReference type="SUPFAM" id="SSF53474">
    <property type="entry name" value="alpha/beta-Hydrolases"/>
    <property type="match status" value="1"/>
</dbReference>
<dbReference type="GO" id="GO:0016788">
    <property type="term" value="F:hydrolase activity, acting on ester bonds"/>
    <property type="evidence" value="ECO:0007669"/>
    <property type="project" value="InterPro"/>
</dbReference>
<accession>A0AA40FQV2</accession>
<dbReference type="InterPro" id="IPR025483">
    <property type="entry name" value="Lipase_euk"/>
</dbReference>
<evidence type="ECO:0000256" key="1">
    <source>
        <dbReference type="ARBA" id="ARBA00010701"/>
    </source>
</evidence>
<evidence type="ECO:0000256" key="5">
    <source>
        <dbReference type="ARBA" id="ARBA00023098"/>
    </source>
</evidence>
<evidence type="ECO:0000256" key="4">
    <source>
        <dbReference type="ARBA" id="ARBA00022963"/>
    </source>
</evidence>
<reference evidence="10" key="1">
    <citation type="submission" date="2021-10" db="EMBL/GenBank/DDBJ databases">
        <title>Melipona bicolor Genome sequencing and assembly.</title>
        <authorList>
            <person name="Araujo N.S."/>
            <person name="Arias M.C."/>
        </authorList>
    </citation>
    <scope>NUCLEOTIDE SEQUENCE</scope>
    <source>
        <strain evidence="10">USP_2M_L1-L4_2017</strain>
        <tissue evidence="10">Whole body</tissue>
    </source>
</reference>
<comment type="caution">
    <text evidence="10">The sequence shown here is derived from an EMBL/GenBank/DDBJ whole genome shotgun (WGS) entry which is preliminary data.</text>
</comment>
<keyword evidence="3 7" id="KW-0378">Hydrolase</keyword>
<gene>
    <name evidence="10" type="ORF">K0M31_008930</name>
</gene>
<dbReference type="Proteomes" id="UP001177670">
    <property type="component" value="Unassembled WGS sequence"/>
</dbReference>
<evidence type="ECO:0000256" key="2">
    <source>
        <dbReference type="ARBA" id="ARBA00022729"/>
    </source>
</evidence>
<dbReference type="EMBL" id="JAHYIQ010000021">
    <property type="protein sequence ID" value="KAK1123311.1"/>
    <property type="molecule type" value="Genomic_DNA"/>
</dbReference>
<evidence type="ECO:0000259" key="9">
    <source>
        <dbReference type="Pfam" id="PF04083"/>
    </source>
</evidence>
<evidence type="ECO:0000256" key="6">
    <source>
        <dbReference type="ARBA" id="ARBA00023180"/>
    </source>
</evidence>
<dbReference type="PIRSF" id="PIRSF000862">
    <property type="entry name" value="Steryl_ester_lip"/>
    <property type="match status" value="1"/>
</dbReference>
<keyword evidence="11" id="KW-1185">Reference proteome</keyword>
<name>A0AA40FQV2_9HYME</name>
<sequence>MLQKISYCILPVIIGVSFIRQYEANEISEVFFDDEVLTATGIAQKAGYAAESYEVVTQDGYILRLDRITGSKKSPPSENKTAVLLLHGILDASPTWLVEGPEKALGFILADQGYDVWLGNVRGNRYSRKHLTLTISDPDFWNFSWNEMGIYDVPAMIDHITEQTQQPKIFMVSHSQGTTSFFVMASERPEYQEKMIASFALAPVAFLSGIESLLFHVLATFIGDIYSITEALGIYDLEPSNRLMQRIRGKICRDGSPEQLACTSVLEILFGLDEKLNTTLLPLIMQYDPAGASIKQFAHYGQLIQSGKFRKFDYGLAGNMEKYNEKNPPDYNLRNIRLPVYLHYATNDIIADFQDVLELYEVLPNVEKYLVPSDVFAHLDFVWGKDANTLVYNEVLSLMESYRK</sequence>
<dbReference type="InterPro" id="IPR029058">
    <property type="entry name" value="AB_hydrolase_fold"/>
</dbReference>
<feature type="active site" description="Nucleophile" evidence="8">
    <location>
        <position position="175"/>
    </location>
</feature>
<protein>
    <recommendedName>
        <fullName evidence="7">Lipase</fullName>
    </recommendedName>
</protein>
<keyword evidence="6" id="KW-0325">Glycoprotein</keyword>
<keyword evidence="4 7" id="KW-0442">Lipid degradation</keyword>
<dbReference type="Gene3D" id="3.40.50.1820">
    <property type="entry name" value="alpha/beta hydrolase"/>
    <property type="match status" value="1"/>
</dbReference>
<dbReference type="PANTHER" id="PTHR11005">
    <property type="entry name" value="LYSOSOMAL ACID LIPASE-RELATED"/>
    <property type="match status" value="1"/>
</dbReference>
<evidence type="ECO:0000313" key="10">
    <source>
        <dbReference type="EMBL" id="KAK1123311.1"/>
    </source>
</evidence>
<dbReference type="GO" id="GO:0016042">
    <property type="term" value="P:lipid catabolic process"/>
    <property type="evidence" value="ECO:0007669"/>
    <property type="project" value="UniProtKB-KW"/>
</dbReference>
<feature type="active site" description="Charge relay system" evidence="8">
    <location>
        <position position="348"/>
    </location>
</feature>
<evidence type="ECO:0000256" key="7">
    <source>
        <dbReference type="PIRNR" id="PIRNR000862"/>
    </source>
</evidence>
<evidence type="ECO:0000313" key="11">
    <source>
        <dbReference type="Proteomes" id="UP001177670"/>
    </source>
</evidence>
<dbReference type="InterPro" id="IPR006693">
    <property type="entry name" value="AB_hydrolase_lipase"/>
</dbReference>
<dbReference type="FunFam" id="3.40.50.1820:FF:000021">
    <property type="entry name" value="Lipase"/>
    <property type="match status" value="1"/>
</dbReference>
<evidence type="ECO:0000256" key="3">
    <source>
        <dbReference type="ARBA" id="ARBA00022801"/>
    </source>
</evidence>
<proteinExistence type="inferred from homology"/>
<comment type="similarity">
    <text evidence="1 7">Belongs to the AB hydrolase superfamily. Lipase family.</text>
</comment>
<keyword evidence="5" id="KW-0443">Lipid metabolism</keyword>
<feature type="active site" description="Charge relay system" evidence="8">
    <location>
        <position position="378"/>
    </location>
</feature>
<feature type="domain" description="Partial AB-hydrolase lipase" evidence="9">
    <location>
        <begin position="42"/>
        <end position="99"/>
    </location>
</feature>
<dbReference type="AlphaFoldDB" id="A0AA40FQV2"/>
<keyword evidence="2" id="KW-0732">Signal</keyword>
<organism evidence="10 11">
    <name type="scientific">Melipona bicolor</name>
    <dbReference type="NCBI Taxonomy" id="60889"/>
    <lineage>
        <taxon>Eukaryota</taxon>
        <taxon>Metazoa</taxon>
        <taxon>Ecdysozoa</taxon>
        <taxon>Arthropoda</taxon>
        <taxon>Hexapoda</taxon>
        <taxon>Insecta</taxon>
        <taxon>Pterygota</taxon>
        <taxon>Neoptera</taxon>
        <taxon>Endopterygota</taxon>
        <taxon>Hymenoptera</taxon>
        <taxon>Apocrita</taxon>
        <taxon>Aculeata</taxon>
        <taxon>Apoidea</taxon>
        <taxon>Anthophila</taxon>
        <taxon>Apidae</taxon>
        <taxon>Melipona</taxon>
    </lineage>
</organism>